<dbReference type="GO" id="GO:0016757">
    <property type="term" value="F:glycosyltransferase activity"/>
    <property type="evidence" value="ECO:0007669"/>
    <property type="project" value="UniProtKB-KW"/>
</dbReference>
<name>A0A251X3X9_9GAMM</name>
<dbReference type="AlphaFoldDB" id="A0A251X3X9"/>
<dbReference type="PANTHER" id="PTHR43179">
    <property type="entry name" value="RHAMNOSYLTRANSFERASE WBBL"/>
    <property type="match status" value="1"/>
</dbReference>
<dbReference type="RefSeq" id="WP_086489070.1">
    <property type="nucleotide sequence ID" value="NZ_MSLT01000023.1"/>
</dbReference>
<keyword evidence="3" id="KW-0808">Transferase</keyword>
<organism evidence="4 5">
    <name type="scientific">Thioflexithrix psekupsensis</name>
    <dbReference type="NCBI Taxonomy" id="1570016"/>
    <lineage>
        <taxon>Bacteria</taxon>
        <taxon>Pseudomonadati</taxon>
        <taxon>Pseudomonadota</taxon>
        <taxon>Gammaproteobacteria</taxon>
        <taxon>Thiotrichales</taxon>
        <taxon>Thioflexithrix</taxon>
    </lineage>
</organism>
<proteinExistence type="inferred from homology"/>
<dbReference type="SUPFAM" id="SSF53448">
    <property type="entry name" value="Nucleotide-diphospho-sugar transferases"/>
    <property type="match status" value="1"/>
</dbReference>
<protein>
    <recommendedName>
        <fullName evidence="6">Glycosyltransferase 2-like domain-containing protein</fullName>
    </recommendedName>
</protein>
<comment type="similarity">
    <text evidence="1">Belongs to the glycosyltransferase 2 family.</text>
</comment>
<gene>
    <name evidence="4" type="ORF">TPSD3_13620</name>
</gene>
<evidence type="ECO:0000313" key="4">
    <source>
        <dbReference type="EMBL" id="OUD12161.1"/>
    </source>
</evidence>
<evidence type="ECO:0000313" key="5">
    <source>
        <dbReference type="Proteomes" id="UP000194798"/>
    </source>
</evidence>
<dbReference type="Pfam" id="PF13641">
    <property type="entry name" value="Glyco_tranf_2_3"/>
    <property type="match status" value="1"/>
</dbReference>
<dbReference type="CDD" id="cd04186">
    <property type="entry name" value="GT_2_like_c"/>
    <property type="match status" value="1"/>
</dbReference>
<evidence type="ECO:0008006" key="6">
    <source>
        <dbReference type="Google" id="ProtNLM"/>
    </source>
</evidence>
<evidence type="ECO:0000256" key="2">
    <source>
        <dbReference type="ARBA" id="ARBA00022676"/>
    </source>
</evidence>
<dbReference type="PANTHER" id="PTHR43179:SF12">
    <property type="entry name" value="GALACTOFURANOSYLTRANSFERASE GLFT2"/>
    <property type="match status" value="1"/>
</dbReference>
<keyword evidence="2" id="KW-0328">Glycosyltransferase</keyword>
<evidence type="ECO:0000256" key="3">
    <source>
        <dbReference type="ARBA" id="ARBA00022679"/>
    </source>
</evidence>
<dbReference type="Gene3D" id="3.90.550.60">
    <property type="match status" value="1"/>
</dbReference>
<accession>A0A251X3X9</accession>
<dbReference type="OrthoDB" id="9771846at2"/>
<dbReference type="InterPro" id="IPR029044">
    <property type="entry name" value="Nucleotide-diphossugar_trans"/>
</dbReference>
<dbReference type="Proteomes" id="UP000194798">
    <property type="component" value="Unassembled WGS sequence"/>
</dbReference>
<comment type="caution">
    <text evidence="4">The sequence shown here is derived from an EMBL/GenBank/DDBJ whole genome shotgun (WGS) entry which is preliminary data.</text>
</comment>
<evidence type="ECO:0000256" key="1">
    <source>
        <dbReference type="ARBA" id="ARBA00006739"/>
    </source>
</evidence>
<reference evidence="4 5" key="1">
    <citation type="submission" date="2016-12" db="EMBL/GenBank/DDBJ databases">
        <title>Thioflexothrix psekupsii D3 genome sequencing and assembly.</title>
        <authorList>
            <person name="Fomenkov A."/>
            <person name="Vincze T."/>
            <person name="Grabovich M."/>
            <person name="Anton B.P."/>
            <person name="Dubinina G."/>
            <person name="Orlova M."/>
            <person name="Belousova E."/>
            <person name="Roberts R.J."/>
        </authorList>
    </citation>
    <scope>NUCLEOTIDE SEQUENCE [LARGE SCALE GENOMIC DNA]</scope>
    <source>
        <strain evidence="4">D3</strain>
    </source>
</reference>
<dbReference type="EMBL" id="MSLT01000023">
    <property type="protein sequence ID" value="OUD12161.1"/>
    <property type="molecule type" value="Genomic_DNA"/>
</dbReference>
<keyword evidence="5" id="KW-1185">Reference proteome</keyword>
<sequence length="468" mass="53689">MNSPSILIIIVTWNKKDYVLDLLHSLDKLDYPREALDVVVVDNSSQDGTAEAIKKHYPAIHLLCNAENLGGTGGFNTGLAWAFQQPLDRYRYLWLLDNDVLVHRAALNELVALLESQSDIAIAGSTMMQLDYPWRINEMGAYLDRGLGQLVLNRHLQEIPLWRGINVVELLSMPADLSQQLMHCQPYMDVDYVAAASLLIRSEVAREAGLWRDYFIHFDDVEWCLRIRAQGGRVVVSARSLIWHLSAAAKVPTWVLYYDNRNILDLLKTHGATARDLHRIKTYILKKSVYYHLIGKSDLAQLHDAAISDFEQNRLGKKAISLDYAYQPNQKLIEVLMDNSIKTILISFTVDLQATKVQESFARALLQRRDLTVYYLAVQGKPLPYQLPNAQFITIAASRGRRLWHYWQMRGRYDLVVQSDYATLPLLSWLAKEIVFINDEGFCRRPKPNINAVWNAGWRWLRNRLGVG</sequence>